<evidence type="ECO:0000313" key="1">
    <source>
        <dbReference type="EMBL" id="SFC06888.1"/>
    </source>
</evidence>
<sequence length="238" mass="26662">MIKQFLIFGILSVLLGSCSVLQNMSKKGLGNGFYNEQSSSKERRKVYIDIQDDETICAYATKNNNGQLVIDTSQACQLYSQELKKDLTQTIILSKPSFDIDFLTIPLKYRPKQTDVPAQLNANLNGAFYFGYRTDKYVINYNATPVGKANRNINHFGFSMGAFTGIGTTFMSPTNTNNHLQQEYDGIVWSKGIASIFAANNFTVGLSVGFDNLLDKNHNIWIYQTKTWLGLAFGLNLN</sequence>
<dbReference type="EMBL" id="FOLE01000002">
    <property type="protein sequence ID" value="SFC06888.1"/>
    <property type="molecule type" value="Genomic_DNA"/>
</dbReference>
<gene>
    <name evidence="1" type="ORF">SAMN05421780_102461</name>
</gene>
<accession>A0A1I1GAM1</accession>
<dbReference type="RefSeq" id="WP_091509298.1">
    <property type="nucleotide sequence ID" value="NZ_FOLE01000002.1"/>
</dbReference>
<dbReference type="AlphaFoldDB" id="A0A1I1GAM1"/>
<reference evidence="1 2" key="1">
    <citation type="submission" date="2016-10" db="EMBL/GenBank/DDBJ databases">
        <authorList>
            <person name="de Groot N.N."/>
        </authorList>
    </citation>
    <scope>NUCLEOTIDE SEQUENCE [LARGE SCALE GENOMIC DNA]</scope>
    <source>
        <strain evidence="1 2">DSM 6793</strain>
    </source>
</reference>
<name>A0A1I1GAM1_9BACT</name>
<organism evidence="1 2">
    <name type="scientific">Flexibacter flexilis DSM 6793</name>
    <dbReference type="NCBI Taxonomy" id="927664"/>
    <lineage>
        <taxon>Bacteria</taxon>
        <taxon>Pseudomonadati</taxon>
        <taxon>Bacteroidota</taxon>
        <taxon>Cytophagia</taxon>
        <taxon>Cytophagales</taxon>
        <taxon>Flexibacteraceae</taxon>
        <taxon>Flexibacter</taxon>
    </lineage>
</organism>
<dbReference type="Proteomes" id="UP000199514">
    <property type="component" value="Unassembled WGS sequence"/>
</dbReference>
<protein>
    <submittedName>
        <fullName evidence="1">Uncharacterized protein</fullName>
    </submittedName>
</protein>
<keyword evidence="2" id="KW-1185">Reference proteome</keyword>
<dbReference type="OrthoDB" id="836926at2"/>
<dbReference type="PROSITE" id="PS51257">
    <property type="entry name" value="PROKAR_LIPOPROTEIN"/>
    <property type="match status" value="1"/>
</dbReference>
<evidence type="ECO:0000313" key="2">
    <source>
        <dbReference type="Proteomes" id="UP000199514"/>
    </source>
</evidence>
<proteinExistence type="predicted"/>